<name>A0AAV9DMQ5_ACOCL</name>
<feature type="region of interest" description="Disordered" evidence="1">
    <location>
        <begin position="27"/>
        <end position="46"/>
    </location>
</feature>
<dbReference type="EMBL" id="JAUJYO010000012">
    <property type="protein sequence ID" value="KAK1302345.1"/>
    <property type="molecule type" value="Genomic_DNA"/>
</dbReference>
<comment type="caution">
    <text evidence="2">The sequence shown here is derived from an EMBL/GenBank/DDBJ whole genome shotgun (WGS) entry which is preliminary data.</text>
</comment>
<keyword evidence="3" id="KW-1185">Reference proteome</keyword>
<evidence type="ECO:0000313" key="3">
    <source>
        <dbReference type="Proteomes" id="UP001180020"/>
    </source>
</evidence>
<accession>A0AAV9DMQ5</accession>
<evidence type="ECO:0000313" key="2">
    <source>
        <dbReference type="EMBL" id="KAK1302345.1"/>
    </source>
</evidence>
<gene>
    <name evidence="2" type="ORF">QJS10_CPB12g01461</name>
</gene>
<reference evidence="2" key="2">
    <citation type="submission" date="2023-06" db="EMBL/GenBank/DDBJ databases">
        <authorList>
            <person name="Ma L."/>
            <person name="Liu K.-W."/>
            <person name="Li Z."/>
            <person name="Hsiao Y.-Y."/>
            <person name="Qi Y."/>
            <person name="Fu T."/>
            <person name="Tang G."/>
            <person name="Zhang D."/>
            <person name="Sun W.-H."/>
            <person name="Liu D.-K."/>
            <person name="Li Y."/>
            <person name="Chen G.-Z."/>
            <person name="Liu X.-D."/>
            <person name="Liao X.-Y."/>
            <person name="Jiang Y.-T."/>
            <person name="Yu X."/>
            <person name="Hao Y."/>
            <person name="Huang J."/>
            <person name="Zhao X.-W."/>
            <person name="Ke S."/>
            <person name="Chen Y.-Y."/>
            <person name="Wu W.-L."/>
            <person name="Hsu J.-L."/>
            <person name="Lin Y.-F."/>
            <person name="Huang M.-D."/>
            <person name="Li C.-Y."/>
            <person name="Huang L."/>
            <person name="Wang Z.-W."/>
            <person name="Zhao X."/>
            <person name="Zhong W.-Y."/>
            <person name="Peng D.-H."/>
            <person name="Ahmad S."/>
            <person name="Lan S."/>
            <person name="Zhang J.-S."/>
            <person name="Tsai W.-C."/>
            <person name="Van De Peer Y."/>
            <person name="Liu Z.-J."/>
        </authorList>
    </citation>
    <scope>NUCLEOTIDE SEQUENCE</scope>
    <source>
        <strain evidence="2">CP</strain>
        <tissue evidence="2">Leaves</tissue>
    </source>
</reference>
<dbReference type="AlphaFoldDB" id="A0AAV9DMQ5"/>
<reference evidence="2" key="1">
    <citation type="journal article" date="2023" name="Nat. Commun.">
        <title>Diploid and tetraploid genomes of Acorus and the evolution of monocots.</title>
        <authorList>
            <person name="Ma L."/>
            <person name="Liu K.W."/>
            <person name="Li Z."/>
            <person name="Hsiao Y.Y."/>
            <person name="Qi Y."/>
            <person name="Fu T."/>
            <person name="Tang G.D."/>
            <person name="Zhang D."/>
            <person name="Sun W.H."/>
            <person name="Liu D.K."/>
            <person name="Li Y."/>
            <person name="Chen G.Z."/>
            <person name="Liu X.D."/>
            <person name="Liao X.Y."/>
            <person name="Jiang Y.T."/>
            <person name="Yu X."/>
            <person name="Hao Y."/>
            <person name="Huang J."/>
            <person name="Zhao X.W."/>
            <person name="Ke S."/>
            <person name="Chen Y.Y."/>
            <person name="Wu W.L."/>
            <person name="Hsu J.L."/>
            <person name="Lin Y.F."/>
            <person name="Huang M.D."/>
            <person name="Li C.Y."/>
            <person name="Huang L."/>
            <person name="Wang Z.W."/>
            <person name="Zhao X."/>
            <person name="Zhong W.Y."/>
            <person name="Peng D.H."/>
            <person name="Ahmad S."/>
            <person name="Lan S."/>
            <person name="Zhang J.S."/>
            <person name="Tsai W.C."/>
            <person name="Van de Peer Y."/>
            <person name="Liu Z.J."/>
        </authorList>
    </citation>
    <scope>NUCLEOTIDE SEQUENCE</scope>
    <source>
        <strain evidence="2">CP</strain>
    </source>
</reference>
<dbReference type="Proteomes" id="UP001180020">
    <property type="component" value="Unassembled WGS sequence"/>
</dbReference>
<proteinExistence type="predicted"/>
<protein>
    <submittedName>
        <fullName evidence="2">Uncharacterized protein</fullName>
    </submittedName>
</protein>
<sequence length="108" mass="11984">MGSNVNQSAKKSFGKYSALSSKEGKVFHGLANSSKKRKSRDSDEGDVNDFMKALKHDVSSHIVDVDLHLETPLPLEWQRCLDIQDPQEDFKRPKAAKPFATSPTMPGP</sequence>
<feature type="region of interest" description="Disordered" evidence="1">
    <location>
        <begin position="86"/>
        <end position="108"/>
    </location>
</feature>
<organism evidence="2 3">
    <name type="scientific">Acorus calamus</name>
    <name type="common">Sweet flag</name>
    <dbReference type="NCBI Taxonomy" id="4465"/>
    <lineage>
        <taxon>Eukaryota</taxon>
        <taxon>Viridiplantae</taxon>
        <taxon>Streptophyta</taxon>
        <taxon>Embryophyta</taxon>
        <taxon>Tracheophyta</taxon>
        <taxon>Spermatophyta</taxon>
        <taxon>Magnoliopsida</taxon>
        <taxon>Liliopsida</taxon>
        <taxon>Acoraceae</taxon>
        <taxon>Acorus</taxon>
    </lineage>
</organism>
<evidence type="ECO:0000256" key="1">
    <source>
        <dbReference type="SAM" id="MobiDB-lite"/>
    </source>
</evidence>